<name>Q098T8_STIAD</name>
<evidence type="ECO:0000313" key="1">
    <source>
        <dbReference type="EMBL" id="EAU68238.1"/>
    </source>
</evidence>
<comment type="caution">
    <text evidence="1">The sequence shown here is derived from an EMBL/GenBank/DDBJ whole genome shotgun (WGS) entry which is preliminary data.</text>
</comment>
<proteinExistence type="predicted"/>
<dbReference type="EMBL" id="AAMD01000020">
    <property type="protein sequence ID" value="EAU68238.1"/>
    <property type="molecule type" value="Genomic_DNA"/>
</dbReference>
<organism evidence="1 2">
    <name type="scientific">Stigmatella aurantiaca (strain DW4/3-1)</name>
    <dbReference type="NCBI Taxonomy" id="378806"/>
    <lineage>
        <taxon>Bacteria</taxon>
        <taxon>Pseudomonadati</taxon>
        <taxon>Myxococcota</taxon>
        <taxon>Myxococcia</taxon>
        <taxon>Myxococcales</taxon>
        <taxon>Cystobacterineae</taxon>
        <taxon>Archangiaceae</taxon>
        <taxon>Stigmatella</taxon>
    </lineage>
</organism>
<gene>
    <name evidence="1" type="ORF">STIAU_7708</name>
</gene>
<evidence type="ECO:0000313" key="2">
    <source>
        <dbReference type="Proteomes" id="UP000032702"/>
    </source>
</evidence>
<reference evidence="1 2" key="1">
    <citation type="submission" date="2006-04" db="EMBL/GenBank/DDBJ databases">
        <authorList>
            <person name="Nierman W.C."/>
        </authorList>
    </citation>
    <scope>NUCLEOTIDE SEQUENCE [LARGE SCALE GENOMIC DNA]</scope>
    <source>
        <strain evidence="1 2">DW4/3-1</strain>
    </source>
</reference>
<dbReference type="Proteomes" id="UP000032702">
    <property type="component" value="Unassembled WGS sequence"/>
</dbReference>
<accession>Q098T8</accession>
<protein>
    <submittedName>
        <fullName evidence="1">Uncharacterized protein</fullName>
    </submittedName>
</protein>
<sequence length="455" mass="48761">MGFERGEGTWRTRPGGGGALPADGPLLELLADLLLVRPLDEAGAHVVQLRRHLVIDELVVADLLNDGGQISGHDEVHGDLLPGPLGRVRVHVAGLLILILLGDVQARALIHQGEAARLRQRRLDLVGQRAHVHVLGGAVLQLAHQHDGQRLGGGLGEARRVGQRLGHLLRDELQIVLVEAIRQHLDGVGVLIGAAGEGARPPAGGERGGKASREDETAVHGACTSGRLVPFAFEAAAFEAPLVGQDRVLPVPRRQPAEALQRRARIIKGVELGLGPLQLGELRGVRQRGAGAGGHQHPVRAVLRERHLARKLDAPHQPGPEDVAAIHHRVVRILVPQQLRKVERQHAGDVPIVHEEVEEGLAGAAALAREVQRHEQVQRAVGRQAVQGDGRQHLLGDAFLLEADESIGAGVAGAAPLLDHLDELRGREARLGQLRDFLPRERQLVRALVDAGKLV</sequence>
<dbReference type="AlphaFoldDB" id="Q098T8"/>